<keyword evidence="2" id="KW-1185">Reference proteome</keyword>
<reference evidence="1 2" key="1">
    <citation type="submission" date="2024-01" db="EMBL/GenBank/DDBJ databases">
        <title>The genomes of 5 underutilized Papilionoideae crops provide insights into root nodulation and disease resistance.</title>
        <authorList>
            <person name="Yuan L."/>
        </authorList>
    </citation>
    <scope>NUCLEOTIDE SEQUENCE [LARGE SCALE GENOMIC DNA]</scope>
    <source>
        <strain evidence="1">LY-2023</strain>
        <tissue evidence="1">Leaf</tissue>
    </source>
</reference>
<accession>A0AAN9JJY0</accession>
<dbReference type="Proteomes" id="UP001359559">
    <property type="component" value="Unassembled WGS sequence"/>
</dbReference>
<gene>
    <name evidence="1" type="ORF">RJT34_11135</name>
</gene>
<dbReference type="AlphaFoldDB" id="A0AAN9JJY0"/>
<sequence length="94" mass="10027">MGFGTLSLSTVVRFEATGFNGLPPSRSPRSLPHLSLSKPTWVVRTELNVQKKRRKKPDPPCVVCEGRLVVEVALATAPAALGPESIGISWASSS</sequence>
<comment type="caution">
    <text evidence="1">The sequence shown here is derived from an EMBL/GenBank/DDBJ whole genome shotgun (WGS) entry which is preliminary data.</text>
</comment>
<evidence type="ECO:0000313" key="2">
    <source>
        <dbReference type="Proteomes" id="UP001359559"/>
    </source>
</evidence>
<dbReference type="EMBL" id="JAYKXN010000003">
    <property type="protein sequence ID" value="KAK7300293.1"/>
    <property type="molecule type" value="Genomic_DNA"/>
</dbReference>
<protein>
    <submittedName>
        <fullName evidence="1">Uncharacterized protein</fullName>
    </submittedName>
</protein>
<proteinExistence type="predicted"/>
<organism evidence="1 2">
    <name type="scientific">Clitoria ternatea</name>
    <name type="common">Butterfly pea</name>
    <dbReference type="NCBI Taxonomy" id="43366"/>
    <lineage>
        <taxon>Eukaryota</taxon>
        <taxon>Viridiplantae</taxon>
        <taxon>Streptophyta</taxon>
        <taxon>Embryophyta</taxon>
        <taxon>Tracheophyta</taxon>
        <taxon>Spermatophyta</taxon>
        <taxon>Magnoliopsida</taxon>
        <taxon>eudicotyledons</taxon>
        <taxon>Gunneridae</taxon>
        <taxon>Pentapetalae</taxon>
        <taxon>rosids</taxon>
        <taxon>fabids</taxon>
        <taxon>Fabales</taxon>
        <taxon>Fabaceae</taxon>
        <taxon>Papilionoideae</taxon>
        <taxon>50 kb inversion clade</taxon>
        <taxon>NPAAA clade</taxon>
        <taxon>indigoferoid/millettioid clade</taxon>
        <taxon>Phaseoleae</taxon>
        <taxon>Clitoria</taxon>
    </lineage>
</organism>
<evidence type="ECO:0000313" key="1">
    <source>
        <dbReference type="EMBL" id="KAK7300293.1"/>
    </source>
</evidence>
<name>A0AAN9JJY0_CLITE</name>